<protein>
    <submittedName>
        <fullName evidence="7">NlpC/P60 family protein</fullName>
    </submittedName>
</protein>
<dbReference type="PANTHER" id="PTHR47359:SF3">
    <property type="entry name" value="NLP_P60 DOMAIN-CONTAINING PROTEIN-RELATED"/>
    <property type="match status" value="1"/>
</dbReference>
<reference evidence="7 8" key="1">
    <citation type="submission" date="2023-09" db="EMBL/GenBank/DDBJ databases">
        <title>Description of three actinobacteria isolated from air of manufacturing shop in a pharmaceutical factory.</title>
        <authorList>
            <person name="Zhang D.-F."/>
        </authorList>
    </citation>
    <scope>NUCLEOTIDE SEQUENCE [LARGE SCALE GENOMIC DNA]</scope>
    <source>
        <strain evidence="7 8">LY-0111</strain>
    </source>
</reference>
<evidence type="ECO:0000256" key="4">
    <source>
        <dbReference type="ARBA" id="ARBA00022807"/>
    </source>
</evidence>
<gene>
    <name evidence="7" type="ORF">RIL96_08635</name>
</gene>
<feature type="compositionally biased region" description="Polar residues" evidence="5">
    <location>
        <begin position="97"/>
        <end position="113"/>
    </location>
</feature>
<feature type="region of interest" description="Disordered" evidence="5">
    <location>
        <begin position="1"/>
        <end position="55"/>
    </location>
</feature>
<proteinExistence type="inferred from homology"/>
<comment type="similarity">
    <text evidence="1">Belongs to the peptidase C40 family.</text>
</comment>
<dbReference type="SUPFAM" id="SSF54001">
    <property type="entry name" value="Cysteine proteinases"/>
    <property type="match status" value="1"/>
</dbReference>
<dbReference type="Gene3D" id="3.90.1720.10">
    <property type="entry name" value="endopeptidase domain like (from Nostoc punctiforme)"/>
    <property type="match status" value="1"/>
</dbReference>
<dbReference type="InterPro" id="IPR038765">
    <property type="entry name" value="Papain-like_cys_pep_sf"/>
</dbReference>
<dbReference type="PANTHER" id="PTHR47359">
    <property type="entry name" value="PEPTIDOGLYCAN DL-ENDOPEPTIDASE CWLO"/>
    <property type="match status" value="1"/>
</dbReference>
<dbReference type="InterPro" id="IPR000064">
    <property type="entry name" value="NLP_P60_dom"/>
</dbReference>
<feature type="non-terminal residue" evidence="7">
    <location>
        <position position="1"/>
    </location>
</feature>
<evidence type="ECO:0000256" key="1">
    <source>
        <dbReference type="ARBA" id="ARBA00007074"/>
    </source>
</evidence>
<feature type="compositionally biased region" description="Low complexity" evidence="5">
    <location>
        <begin position="1"/>
        <end position="30"/>
    </location>
</feature>
<evidence type="ECO:0000313" key="7">
    <source>
        <dbReference type="EMBL" id="MDR8019627.1"/>
    </source>
</evidence>
<dbReference type="Proteomes" id="UP001251870">
    <property type="component" value="Unassembled WGS sequence"/>
</dbReference>
<dbReference type="RefSeq" id="WP_310548619.1">
    <property type="nucleotide sequence ID" value="NZ_JAVKGR010000009.1"/>
</dbReference>
<comment type="caution">
    <text evidence="7">The sequence shown here is derived from an EMBL/GenBank/DDBJ whole genome shotgun (WGS) entry which is preliminary data.</text>
</comment>
<dbReference type="PROSITE" id="PS51935">
    <property type="entry name" value="NLPC_P60"/>
    <property type="match status" value="1"/>
</dbReference>
<dbReference type="InterPro" id="IPR051794">
    <property type="entry name" value="PG_Endopeptidase_C40"/>
</dbReference>
<keyword evidence="3" id="KW-0378">Hydrolase</keyword>
<sequence>TEQQAPAQTEQQAPAQTEQQAPAQTEPEPQGESAAQSPDIDPIGGDQPSGGGNQAVVEFAHSGIGTPYVWGGASQSGWDCSGFVNNALQAGGKNPGARTSSGIMANGTPTSNPQPGDVVVEHGVSHVAIYIGNGKAIGAQNPSTGTVMYDINPGNVDAYVTF</sequence>
<name>A0ABU2DSZ4_9MICC</name>
<accession>A0ABU2DSZ4</accession>
<evidence type="ECO:0000256" key="5">
    <source>
        <dbReference type="SAM" id="MobiDB-lite"/>
    </source>
</evidence>
<feature type="domain" description="NlpC/P60" evidence="6">
    <location>
        <begin position="50"/>
        <end position="162"/>
    </location>
</feature>
<dbReference type="Pfam" id="PF00877">
    <property type="entry name" value="NLPC_P60"/>
    <property type="match status" value="1"/>
</dbReference>
<keyword evidence="8" id="KW-1185">Reference proteome</keyword>
<dbReference type="EMBL" id="JAVKGR010000009">
    <property type="protein sequence ID" value="MDR8019627.1"/>
    <property type="molecule type" value="Genomic_DNA"/>
</dbReference>
<keyword evidence="2" id="KW-0645">Protease</keyword>
<organism evidence="7 8">
    <name type="scientific">Nesterenkonia aerolata</name>
    <dbReference type="NCBI Taxonomy" id="3074079"/>
    <lineage>
        <taxon>Bacteria</taxon>
        <taxon>Bacillati</taxon>
        <taxon>Actinomycetota</taxon>
        <taxon>Actinomycetes</taxon>
        <taxon>Micrococcales</taxon>
        <taxon>Micrococcaceae</taxon>
        <taxon>Nesterenkonia</taxon>
    </lineage>
</organism>
<keyword evidence="4" id="KW-0788">Thiol protease</keyword>
<evidence type="ECO:0000256" key="2">
    <source>
        <dbReference type="ARBA" id="ARBA00022670"/>
    </source>
</evidence>
<evidence type="ECO:0000256" key="3">
    <source>
        <dbReference type="ARBA" id="ARBA00022801"/>
    </source>
</evidence>
<feature type="region of interest" description="Disordered" evidence="5">
    <location>
        <begin position="91"/>
        <end position="113"/>
    </location>
</feature>
<evidence type="ECO:0000313" key="8">
    <source>
        <dbReference type="Proteomes" id="UP001251870"/>
    </source>
</evidence>
<evidence type="ECO:0000259" key="6">
    <source>
        <dbReference type="PROSITE" id="PS51935"/>
    </source>
</evidence>